<dbReference type="Proteomes" id="UP000663722">
    <property type="component" value="Chromosome"/>
</dbReference>
<evidence type="ECO:0000313" key="1">
    <source>
        <dbReference type="EMBL" id="QTA84284.1"/>
    </source>
</evidence>
<proteinExistence type="predicted"/>
<dbReference type="EMBL" id="CP061800">
    <property type="protein sequence ID" value="QTA84284.1"/>
    <property type="molecule type" value="Genomic_DNA"/>
</dbReference>
<protein>
    <submittedName>
        <fullName evidence="1">Uncharacterized protein</fullName>
    </submittedName>
</protein>
<keyword evidence="2" id="KW-1185">Reference proteome</keyword>
<organism evidence="1 2">
    <name type="scientific">Desulfonema magnum</name>
    <dbReference type="NCBI Taxonomy" id="45655"/>
    <lineage>
        <taxon>Bacteria</taxon>
        <taxon>Pseudomonadati</taxon>
        <taxon>Thermodesulfobacteriota</taxon>
        <taxon>Desulfobacteria</taxon>
        <taxon>Desulfobacterales</taxon>
        <taxon>Desulfococcaceae</taxon>
        <taxon>Desulfonema</taxon>
    </lineage>
</organism>
<gene>
    <name evidence="1" type="ORF">dnm_002780</name>
</gene>
<reference evidence="1" key="1">
    <citation type="journal article" date="2021" name="Microb. Physiol.">
        <title>Proteogenomic Insights into the Physiology of Marine, Sulfate-Reducing, Filamentous Desulfonema limicola and Desulfonema magnum.</title>
        <authorList>
            <person name="Schnaars V."/>
            <person name="Wohlbrand L."/>
            <person name="Scheve S."/>
            <person name="Hinrichs C."/>
            <person name="Reinhardt R."/>
            <person name="Rabus R."/>
        </authorList>
    </citation>
    <scope>NUCLEOTIDE SEQUENCE</scope>
    <source>
        <strain evidence="1">4be13</strain>
    </source>
</reference>
<name>A0A975GK21_9BACT</name>
<dbReference type="AlphaFoldDB" id="A0A975GK21"/>
<dbReference type="KEGG" id="dmm:dnm_002780"/>
<sequence>MVKPHLICRILNTFYFVTDKNALFFQTHTSKNFVDSLKTQEWHFDAQDDNFLKSVN</sequence>
<accession>A0A975GK21</accession>
<evidence type="ECO:0000313" key="2">
    <source>
        <dbReference type="Proteomes" id="UP000663722"/>
    </source>
</evidence>